<keyword evidence="1" id="KW-0175">Coiled coil</keyword>
<name>A0A1Q9D8A7_SYMMI</name>
<feature type="region of interest" description="Disordered" evidence="2">
    <location>
        <begin position="530"/>
        <end position="571"/>
    </location>
</feature>
<organism evidence="3 4">
    <name type="scientific">Symbiodinium microadriaticum</name>
    <name type="common">Dinoflagellate</name>
    <name type="synonym">Zooxanthella microadriatica</name>
    <dbReference type="NCBI Taxonomy" id="2951"/>
    <lineage>
        <taxon>Eukaryota</taxon>
        <taxon>Sar</taxon>
        <taxon>Alveolata</taxon>
        <taxon>Dinophyceae</taxon>
        <taxon>Suessiales</taxon>
        <taxon>Symbiodiniaceae</taxon>
        <taxon>Symbiodinium</taxon>
    </lineage>
</organism>
<proteinExistence type="predicted"/>
<evidence type="ECO:0000256" key="1">
    <source>
        <dbReference type="SAM" id="Coils"/>
    </source>
</evidence>
<keyword evidence="4" id="KW-1185">Reference proteome</keyword>
<sequence length="899" mass="100476">MPISAMLELCRGQPGFVAWVKKTAIESNEAAWLENQKPENKEKEVLKLVGANPREPTPEPKIDEMQEMKKKEPEKHRKQAKDPMLRYNRLRDIKIVNLLEGAMASGNASLPDLSPTPVYAESSPGSMTDSTNLEENVTMEAIARTLQMQLQQERHVLTGEIHRAMSQVNSRVDDVEKVLGDKISDAVGMLQDLAVTQRQQGDKLETVATETQTLANRIVDLEARLQALEGESNDDARRRAMKAVQRVRAANVILGRREDSQRSRLWLAISQSPAKRKRAQLAAKTKRLILELGGAASRLDVEYSTGTAWYNGGRVCSGTAPKQGEDAVEAGAGWIDLAKIARNLGMSEDHVKHAWEPLATALRWETLGIATWNVGGLSLPLGDTKESSAKWQLLGHRQEEEWRGVGIAYDINVFKHSAPWHRANAYKAKLTTGDFTFVGMSVHVPHHATIDQTNELLSECYDGIHTGDKLIVGMDANEEFKQRQVGTVARTARGEVILLATSGVGGKFPPQDMDKPTHFPYNTVLRPRRLTTSSPTRSSWRRSRWGKREMSSGPTTNPSWPRSQGGKTTIRRQRCTWGVKQLKTTPHAVEKMNALLDKQEDHHRALAAAAEAITEQKKGEKFVESRALKDTRRLARQAPPGEVRRQLWKTICRQRREEHKDGWQDDAQDHFRTIFGKIDRAAEMADWVELRVTMQGWKWGKATGVDGIAHEAFDSISQLHMGKLIADKVGGASFLDDTYLWSHNRDWLVKALTILEEKLGKKNLFLNAKKTHAMANAVDKTPLHIGGKEVQIQEGDAVMQVLGSPVSFDNVPAVILGGASERARKAFHANKSILCSKTSVDEKLRGMLMLVRPAALWACATWPINESLLKGINTLQLQLLRKAIGGQRRPGEEWVEWNK</sequence>
<reference evidence="3 4" key="1">
    <citation type="submission" date="2016-02" db="EMBL/GenBank/DDBJ databases">
        <title>Genome analysis of coral dinoflagellate symbionts highlights evolutionary adaptations to a symbiotic lifestyle.</title>
        <authorList>
            <person name="Aranda M."/>
            <person name="Li Y."/>
            <person name="Liew Y.J."/>
            <person name="Baumgarten S."/>
            <person name="Simakov O."/>
            <person name="Wilson M."/>
            <person name="Piel J."/>
            <person name="Ashoor H."/>
            <person name="Bougouffa S."/>
            <person name="Bajic V.B."/>
            <person name="Ryu T."/>
            <person name="Ravasi T."/>
            <person name="Bayer T."/>
            <person name="Micklem G."/>
            <person name="Kim H."/>
            <person name="Bhak J."/>
            <person name="Lajeunesse T.C."/>
            <person name="Voolstra C.R."/>
        </authorList>
    </citation>
    <scope>NUCLEOTIDE SEQUENCE [LARGE SCALE GENOMIC DNA]</scope>
    <source>
        <strain evidence="3 4">CCMP2467</strain>
    </source>
</reference>
<evidence type="ECO:0000313" key="4">
    <source>
        <dbReference type="Proteomes" id="UP000186817"/>
    </source>
</evidence>
<accession>A0A1Q9D8A7</accession>
<dbReference type="AlphaFoldDB" id="A0A1Q9D8A7"/>
<dbReference type="OrthoDB" id="429990at2759"/>
<dbReference type="InterPro" id="IPR036691">
    <property type="entry name" value="Endo/exonu/phosph_ase_sf"/>
</dbReference>
<protein>
    <recommendedName>
        <fullName evidence="5">Reverse transcriptase domain-containing protein</fullName>
    </recommendedName>
</protein>
<feature type="region of interest" description="Disordered" evidence="2">
    <location>
        <begin position="51"/>
        <end position="82"/>
    </location>
</feature>
<comment type="caution">
    <text evidence="3">The sequence shown here is derived from an EMBL/GenBank/DDBJ whole genome shotgun (WGS) entry which is preliminary data.</text>
</comment>
<feature type="non-terminal residue" evidence="3">
    <location>
        <position position="899"/>
    </location>
</feature>
<evidence type="ECO:0000313" key="3">
    <source>
        <dbReference type="EMBL" id="OLP91389.1"/>
    </source>
</evidence>
<evidence type="ECO:0000256" key="2">
    <source>
        <dbReference type="SAM" id="MobiDB-lite"/>
    </source>
</evidence>
<feature type="compositionally biased region" description="Basic and acidic residues" evidence="2">
    <location>
        <begin position="56"/>
        <end position="82"/>
    </location>
</feature>
<dbReference type="EMBL" id="LSRX01000667">
    <property type="protein sequence ID" value="OLP91389.1"/>
    <property type="molecule type" value="Genomic_DNA"/>
</dbReference>
<feature type="compositionally biased region" description="Polar residues" evidence="2">
    <location>
        <begin position="552"/>
        <end position="567"/>
    </location>
</feature>
<feature type="coiled-coil region" evidence="1">
    <location>
        <begin position="211"/>
        <end position="238"/>
    </location>
</feature>
<dbReference type="Proteomes" id="UP000186817">
    <property type="component" value="Unassembled WGS sequence"/>
</dbReference>
<dbReference type="SUPFAM" id="SSF56219">
    <property type="entry name" value="DNase I-like"/>
    <property type="match status" value="1"/>
</dbReference>
<gene>
    <name evidence="3" type="ORF">AK812_SmicGene26920</name>
</gene>
<evidence type="ECO:0008006" key="5">
    <source>
        <dbReference type="Google" id="ProtNLM"/>
    </source>
</evidence>